<sequence>MDIQIFDKLVERETQRMKDVMCSKSADYADGTDKLFNFKLAAELDGISPIEALRGMWLKHRCSLRQGLDELLNGKDCRPEAWWVEKLTDDRNYSMLLQGLLTEKYFEFIVPEGWVICLYGGRGDDCGWYVCKKSLDTSYFGHDDMYLRKDEMLHTRNGTGKGDGHKFGEAPGYWPTEADAKAALQQYLEKQDVAG</sequence>
<dbReference type="AlphaFoldDB" id="A0A0F9VZJ6"/>
<organism evidence="1">
    <name type="scientific">marine sediment metagenome</name>
    <dbReference type="NCBI Taxonomy" id="412755"/>
    <lineage>
        <taxon>unclassified sequences</taxon>
        <taxon>metagenomes</taxon>
        <taxon>ecological metagenomes</taxon>
    </lineage>
</organism>
<gene>
    <name evidence="1" type="ORF">LCGC14_0422810</name>
</gene>
<comment type="caution">
    <text evidence="1">The sequence shown here is derived from an EMBL/GenBank/DDBJ whole genome shotgun (WGS) entry which is preliminary data.</text>
</comment>
<name>A0A0F9VZJ6_9ZZZZ</name>
<dbReference type="EMBL" id="LAZR01000387">
    <property type="protein sequence ID" value="KKN71238.1"/>
    <property type="molecule type" value="Genomic_DNA"/>
</dbReference>
<evidence type="ECO:0000313" key="1">
    <source>
        <dbReference type="EMBL" id="KKN71238.1"/>
    </source>
</evidence>
<proteinExistence type="predicted"/>
<reference evidence="1" key="1">
    <citation type="journal article" date="2015" name="Nature">
        <title>Complex archaea that bridge the gap between prokaryotes and eukaryotes.</title>
        <authorList>
            <person name="Spang A."/>
            <person name="Saw J.H."/>
            <person name="Jorgensen S.L."/>
            <person name="Zaremba-Niedzwiedzka K."/>
            <person name="Martijn J."/>
            <person name="Lind A.E."/>
            <person name="van Eijk R."/>
            <person name="Schleper C."/>
            <person name="Guy L."/>
            <person name="Ettema T.J."/>
        </authorList>
    </citation>
    <scope>NUCLEOTIDE SEQUENCE</scope>
</reference>
<protein>
    <submittedName>
        <fullName evidence="1">Uncharacterized protein</fullName>
    </submittedName>
</protein>
<accession>A0A0F9VZJ6</accession>